<keyword evidence="1" id="KW-1133">Transmembrane helix</keyword>
<evidence type="ECO:0000256" key="1">
    <source>
        <dbReference type="SAM" id="Phobius"/>
    </source>
</evidence>
<evidence type="ECO:0000313" key="2">
    <source>
        <dbReference type="EMBL" id="VFU58809.1"/>
    </source>
</evidence>
<name>A0A6N2MWI3_SALVM</name>
<organism evidence="2">
    <name type="scientific">Salix viminalis</name>
    <name type="common">Common osier</name>
    <name type="synonym">Basket willow</name>
    <dbReference type="NCBI Taxonomy" id="40686"/>
    <lineage>
        <taxon>Eukaryota</taxon>
        <taxon>Viridiplantae</taxon>
        <taxon>Streptophyta</taxon>
        <taxon>Embryophyta</taxon>
        <taxon>Tracheophyta</taxon>
        <taxon>Spermatophyta</taxon>
        <taxon>Magnoliopsida</taxon>
        <taxon>eudicotyledons</taxon>
        <taxon>Gunneridae</taxon>
        <taxon>Pentapetalae</taxon>
        <taxon>rosids</taxon>
        <taxon>fabids</taxon>
        <taxon>Malpighiales</taxon>
        <taxon>Salicaceae</taxon>
        <taxon>Saliceae</taxon>
        <taxon>Salix</taxon>
    </lineage>
</organism>
<evidence type="ECO:0008006" key="3">
    <source>
        <dbReference type="Google" id="ProtNLM"/>
    </source>
</evidence>
<reference evidence="2" key="1">
    <citation type="submission" date="2019-03" db="EMBL/GenBank/DDBJ databases">
        <authorList>
            <person name="Mank J."/>
            <person name="Almeida P."/>
        </authorList>
    </citation>
    <scope>NUCLEOTIDE SEQUENCE</scope>
    <source>
        <strain evidence="2">78183</strain>
    </source>
</reference>
<keyword evidence="1" id="KW-0812">Transmembrane</keyword>
<proteinExistence type="predicted"/>
<gene>
    <name evidence="2" type="ORF">SVIM_LOCUS430576</name>
</gene>
<sequence length="334" mass="36441">MKLSSLIASRPVLVFIVMAIGVLLLPCVVVPCWYNMIKRMEKHMDLNAHIVQSGLLSEIENMAKLLHPINSSAINLARVVSSSINGRSILSSYVVEKKVAPSLFQAFSTIPFISQISYIGLGGLFFSYYYEGNQTFAVYSNSTASNLMSFSWYRQPVDLDTGKVYGDAVKSLPLITANASWIEQALNSSQGHASFESGWNSAQDPLLLNTVSLHGQGVLSLGFSPKALTSFFNNVDLHGGNLYLATQSGRVLAGGLPNTQTVIKKNPVSLHMTRLNGDHFGNVSCDMPSNGKLKDSVLYLGEEMYRVYCSQVEIVGVQSVYALAFPYNGLSEQS</sequence>
<feature type="transmembrane region" description="Helical" evidence="1">
    <location>
        <begin position="12"/>
        <end position="34"/>
    </location>
</feature>
<protein>
    <recommendedName>
        <fullName evidence="3">Cache domain-containing protein</fullName>
    </recommendedName>
</protein>
<accession>A0A6N2MWI3</accession>
<dbReference type="EMBL" id="CAADRP010002007">
    <property type="protein sequence ID" value="VFU58809.1"/>
    <property type="molecule type" value="Genomic_DNA"/>
</dbReference>
<dbReference type="AlphaFoldDB" id="A0A6N2MWI3"/>
<keyword evidence="1" id="KW-0472">Membrane</keyword>